<protein>
    <submittedName>
        <fullName evidence="3">Glycosyltransferase</fullName>
    </submittedName>
</protein>
<evidence type="ECO:0000259" key="2">
    <source>
        <dbReference type="Pfam" id="PF06722"/>
    </source>
</evidence>
<dbReference type="PANTHER" id="PTHR48050">
    <property type="entry name" value="STEROL 3-BETA-GLUCOSYLTRANSFERASE"/>
    <property type="match status" value="1"/>
</dbReference>
<sequence>MRVLLSTSGSRGDVEPLVALAVRLRALGAEVRMCAPPDAAERLAEVGVPLVPVGRSTRTAINAARPTPADGPRLAAEAMAAQFDQVPAAAEGCDAVLATGVLSDAVAVRSVAEKRAIPYFYGFYCPIFLPSPYYPPPPPLGEPPARDVTDNRALWDRNNRGAHRRFGEPLNSRRAAIGLPPVADIFRYGFTDHPLLAADPILAPLQPTDLDAVQTGAWILPDERPLAPELEAFLAAGPPPVYVGFGSMPAPADAAKVAVEAVRAQGHRVILSRGWAGLALPDDRDDCFVVGEVNHQVLFGRVAAAVHHGGVGTTTTAARAGVPQVVVPQMVDQPYFAGRVAELGIGAAHDGPTPTVDSLSAALGTALAPRTRERAAAVAGTIRTDGAAVAARMLLDAVSREKPAVAV</sequence>
<gene>
    <name evidence="3" type="ORF">ACFOX0_20655</name>
</gene>
<dbReference type="EMBL" id="JBHSBN010000015">
    <property type="protein sequence ID" value="MFC4108332.1"/>
    <property type="molecule type" value="Genomic_DNA"/>
</dbReference>
<dbReference type="Pfam" id="PF06722">
    <property type="entry name" value="EryCIII-like_C"/>
    <property type="match status" value="1"/>
</dbReference>
<dbReference type="InterPro" id="IPR010610">
    <property type="entry name" value="EryCIII-like_C"/>
</dbReference>
<evidence type="ECO:0000313" key="4">
    <source>
        <dbReference type="Proteomes" id="UP001595868"/>
    </source>
</evidence>
<name>A0ABV8KQZ9_9ACTN</name>
<keyword evidence="4" id="KW-1185">Reference proteome</keyword>
<dbReference type="InterPro" id="IPR002213">
    <property type="entry name" value="UDP_glucos_trans"/>
</dbReference>
<organism evidence="3 4">
    <name type="scientific">Micromonospora zhanjiangensis</name>
    <dbReference type="NCBI Taxonomy" id="1522057"/>
    <lineage>
        <taxon>Bacteria</taxon>
        <taxon>Bacillati</taxon>
        <taxon>Actinomycetota</taxon>
        <taxon>Actinomycetes</taxon>
        <taxon>Micromonosporales</taxon>
        <taxon>Micromonosporaceae</taxon>
        <taxon>Micromonospora</taxon>
    </lineage>
</organism>
<dbReference type="InterPro" id="IPR004276">
    <property type="entry name" value="GlycoTrans_28_N"/>
</dbReference>
<dbReference type="PANTHER" id="PTHR48050:SF13">
    <property type="entry name" value="STEROL 3-BETA-GLUCOSYLTRANSFERASE UGT80A2"/>
    <property type="match status" value="1"/>
</dbReference>
<proteinExistence type="predicted"/>
<feature type="domain" description="Erythromycin biosynthesis protein CIII-like C-terminal" evidence="2">
    <location>
        <begin position="289"/>
        <end position="376"/>
    </location>
</feature>
<dbReference type="SUPFAM" id="SSF53756">
    <property type="entry name" value="UDP-Glycosyltransferase/glycogen phosphorylase"/>
    <property type="match status" value="1"/>
</dbReference>
<evidence type="ECO:0000313" key="3">
    <source>
        <dbReference type="EMBL" id="MFC4108332.1"/>
    </source>
</evidence>
<dbReference type="Pfam" id="PF03033">
    <property type="entry name" value="Glyco_transf_28"/>
    <property type="match status" value="1"/>
</dbReference>
<dbReference type="InterPro" id="IPR050426">
    <property type="entry name" value="Glycosyltransferase_28"/>
</dbReference>
<dbReference type="RefSeq" id="WP_377548440.1">
    <property type="nucleotide sequence ID" value="NZ_JBHSBN010000015.1"/>
</dbReference>
<accession>A0ABV8KQZ9</accession>
<comment type="caution">
    <text evidence="3">The sequence shown here is derived from an EMBL/GenBank/DDBJ whole genome shotgun (WGS) entry which is preliminary data.</text>
</comment>
<evidence type="ECO:0000259" key="1">
    <source>
        <dbReference type="Pfam" id="PF03033"/>
    </source>
</evidence>
<reference evidence="4" key="1">
    <citation type="journal article" date="2019" name="Int. J. Syst. Evol. Microbiol.">
        <title>The Global Catalogue of Microorganisms (GCM) 10K type strain sequencing project: providing services to taxonomists for standard genome sequencing and annotation.</title>
        <authorList>
            <consortium name="The Broad Institute Genomics Platform"/>
            <consortium name="The Broad Institute Genome Sequencing Center for Infectious Disease"/>
            <person name="Wu L."/>
            <person name="Ma J."/>
        </authorList>
    </citation>
    <scope>NUCLEOTIDE SEQUENCE [LARGE SCALE GENOMIC DNA]</scope>
    <source>
        <strain evidence="4">2902at01</strain>
    </source>
</reference>
<dbReference type="Proteomes" id="UP001595868">
    <property type="component" value="Unassembled WGS sequence"/>
</dbReference>
<feature type="domain" description="Glycosyltransferase family 28 N-terminal" evidence="1">
    <location>
        <begin position="3"/>
        <end position="128"/>
    </location>
</feature>
<dbReference type="Gene3D" id="3.40.50.2000">
    <property type="entry name" value="Glycogen Phosphorylase B"/>
    <property type="match status" value="2"/>
</dbReference>
<dbReference type="CDD" id="cd03784">
    <property type="entry name" value="GT1_Gtf-like"/>
    <property type="match status" value="1"/>
</dbReference>